<evidence type="ECO:0000256" key="5">
    <source>
        <dbReference type="ARBA" id="ARBA00021236"/>
    </source>
</evidence>
<dbReference type="GO" id="GO:0015031">
    <property type="term" value="P:protein transport"/>
    <property type="evidence" value="ECO:0007669"/>
    <property type="project" value="UniProtKB-KW"/>
</dbReference>
<dbReference type="RefSeq" id="XP_040724464.1">
    <property type="nucleotide sequence ID" value="XM_040869521.1"/>
</dbReference>
<dbReference type="InterPro" id="IPR024298">
    <property type="entry name" value="Sec16_Sec23-bd"/>
</dbReference>
<evidence type="ECO:0000256" key="10">
    <source>
        <dbReference type="ARBA" id="ARBA00022892"/>
    </source>
</evidence>
<feature type="compositionally biased region" description="Polar residues" evidence="14">
    <location>
        <begin position="759"/>
        <end position="790"/>
    </location>
</feature>
<dbReference type="Proteomes" id="UP000193685">
    <property type="component" value="Unassembled WGS sequence"/>
</dbReference>
<feature type="compositionally biased region" description="Low complexity" evidence="14">
    <location>
        <begin position="989"/>
        <end position="1006"/>
    </location>
</feature>
<evidence type="ECO:0000256" key="2">
    <source>
        <dbReference type="ARBA" id="ARBA00004397"/>
    </source>
</evidence>
<dbReference type="OMA" id="WLERPCG"/>
<dbReference type="Gene3D" id="2.130.10.10">
    <property type="entry name" value="YVTN repeat-like/Quinoprotein amine dehydrogenase"/>
    <property type="match status" value="1"/>
</dbReference>
<evidence type="ECO:0000256" key="13">
    <source>
        <dbReference type="PROSITE-ProRule" id="PRU00221"/>
    </source>
</evidence>
<dbReference type="Pfam" id="PF12931">
    <property type="entry name" value="TPR_Sec16"/>
    <property type="match status" value="1"/>
</dbReference>
<feature type="compositionally biased region" description="Low complexity" evidence="14">
    <location>
        <begin position="799"/>
        <end position="825"/>
    </location>
</feature>
<keyword evidence="8" id="KW-0677">Repeat</keyword>
<proteinExistence type="inferred from homology"/>
<feature type="domain" description="Sec16 Sec23-binding" evidence="15">
    <location>
        <begin position="563"/>
        <end position="726"/>
    </location>
</feature>
<feature type="repeat" description="WD" evidence="13">
    <location>
        <begin position="111"/>
        <end position="153"/>
    </location>
</feature>
<dbReference type="PANTHER" id="PTHR13923">
    <property type="entry name" value="SEC31-RELATED PROTEIN"/>
    <property type="match status" value="1"/>
</dbReference>
<keyword evidence="17" id="KW-1185">Reference proteome</keyword>
<reference evidence="16 17" key="1">
    <citation type="submission" date="2016-07" db="EMBL/GenBank/DDBJ databases">
        <title>Pervasive Adenine N6-methylation of Active Genes in Fungi.</title>
        <authorList>
            <consortium name="DOE Joint Genome Institute"/>
            <person name="Mondo S.J."/>
            <person name="Dannebaum R.O."/>
            <person name="Kuo R.C."/>
            <person name="Labutti K."/>
            <person name="Haridas S."/>
            <person name="Kuo A."/>
            <person name="Salamov A."/>
            <person name="Ahrendt S.R."/>
            <person name="Lipzen A."/>
            <person name="Sullivan W."/>
            <person name="Andreopoulos W.B."/>
            <person name="Clum A."/>
            <person name="Lindquist E."/>
            <person name="Daum C."/>
            <person name="Ramamoorthy G.K."/>
            <person name="Gryganskyi A."/>
            <person name="Culley D."/>
            <person name="Magnuson J.K."/>
            <person name="James T.Y."/>
            <person name="O'Malley M.A."/>
            <person name="Stajich J.E."/>
            <person name="Spatafora J.W."/>
            <person name="Visel A."/>
            <person name="Grigoriev I.V."/>
        </authorList>
    </citation>
    <scope>NUCLEOTIDE SEQUENCE [LARGE SCALE GENOMIC DNA]</scope>
    <source>
        <strain evidence="16 17">12-1054</strain>
    </source>
</reference>
<evidence type="ECO:0000256" key="12">
    <source>
        <dbReference type="ARBA" id="ARBA00025471"/>
    </source>
</evidence>
<feature type="compositionally biased region" description="Pro residues" evidence="14">
    <location>
        <begin position="873"/>
        <end position="884"/>
    </location>
</feature>
<evidence type="ECO:0000256" key="3">
    <source>
        <dbReference type="ARBA" id="ARBA00009358"/>
    </source>
</evidence>
<gene>
    <name evidence="16" type="ORF">BCR37DRAFT_380593</name>
</gene>
<dbReference type="PROSITE" id="PS50082">
    <property type="entry name" value="WD_REPEATS_2"/>
    <property type="match status" value="2"/>
</dbReference>
<comment type="subcellular location">
    <subcellularLocation>
        <location evidence="1">Cytoplasmic vesicle</location>
        <location evidence="1">COPII-coated vesicle membrane</location>
        <topology evidence="1">Peripheral membrane protein</topology>
        <orientation evidence="1">Cytoplasmic side</orientation>
    </subcellularLocation>
    <subcellularLocation>
        <location evidence="2">Endoplasmic reticulum membrane</location>
        <topology evidence="2">Peripheral membrane protein</topology>
        <orientation evidence="2">Cytoplasmic side</orientation>
    </subcellularLocation>
</comment>
<evidence type="ECO:0000256" key="4">
    <source>
        <dbReference type="ARBA" id="ARBA00013507"/>
    </source>
</evidence>
<dbReference type="InterPro" id="IPR036322">
    <property type="entry name" value="WD40_repeat_dom_sf"/>
</dbReference>
<feature type="region of interest" description="Disordered" evidence="14">
    <location>
        <begin position="896"/>
        <end position="915"/>
    </location>
</feature>
<dbReference type="Pfam" id="PF00400">
    <property type="entry name" value="WD40"/>
    <property type="match status" value="1"/>
</dbReference>
<dbReference type="EMBL" id="MCFI01000012">
    <property type="protein sequence ID" value="ORY80819.1"/>
    <property type="molecule type" value="Genomic_DNA"/>
</dbReference>
<evidence type="ECO:0000256" key="9">
    <source>
        <dbReference type="ARBA" id="ARBA00022824"/>
    </source>
</evidence>
<evidence type="ECO:0000256" key="7">
    <source>
        <dbReference type="ARBA" id="ARBA00022574"/>
    </source>
</evidence>
<feature type="region of interest" description="Disordered" evidence="14">
    <location>
        <begin position="742"/>
        <end position="825"/>
    </location>
</feature>
<feature type="compositionally biased region" description="Pro residues" evidence="14">
    <location>
        <begin position="938"/>
        <end position="964"/>
    </location>
</feature>
<dbReference type="SUPFAM" id="SSF50978">
    <property type="entry name" value="WD40 repeat-like"/>
    <property type="match status" value="1"/>
</dbReference>
<sequence length="1207" mass="129708">MVRLREINTKAQFTFSPLTTQLVTATAAGSLSTDLSDEPALELYDLDLDADEFVLKPKVSVAIQERCCSIAWGGVSATYKAGVIAAALETTVDLYDAEALAHGKTALITRGTAHTGQVRCLDFSKIQKNLLATAGTKGEFFVWDVSTKEAPTAYKSTRLDEIVSIAWNNKVGHILALGGKSGALSVWDMRKKAELIHIPTRFPVSAIAWHPSKPTILTTSSADDANPIIQVWDLQNANAPRQVLSGHERGVLSIAWCAADPDLLLSSGADNRTLIWNPTTGQAVVELPAASQWVHGVAWCTRQPSIIANATLDGKLNIYSIQDTHTPATAPSVIETQAGDDFFDSIPKNYQAQTSTFTLKQTPAWLKRPVSARFGFGGRLATVVDNKVEIVTYQASTRATLTAKDIKETLSTKSPAELCKELHGQAELEEKQDWEVIETLTAEDTRKSLLAHLGFAKESVDERLAKATGEQKKSDDVFGEDTDDAFDSITQTNEPFKLFAGDETDKLITTAITSGRFDAAVDVCLRQDRLSDAFMLALCGEEADRAKVQKAYFAKTQVPYKRLLSNVIAHNLTDVIEYAELEDWKESLAMALNYATPAELPGLCGKLGGRLEDAGQRKDAIVCYLAGSQLEQLVKIWQSGAQKRKDELLASGEEKAPFDVHVAQLGELMVKVQVFRRTVGFKDTQRKEDGKYPLAGLYDLYLEFAGLLANEGELALARDYLEYVPSDYNGAEALKKRITGPTAAAAQTGKRQAHAQPQRMPSQTFSPYTAQSFPPAQLSSAHPTAPQSQPGAAPVRPMSAAKPSYSSPYAPAQPAQSPAATASSPYAPTNAVANAYTPANAYGQPPTQNAYGASPYANGPYAAPGVFTTNNQMPPPRGAPPPAGPAILPAAQRKDIPNWNDAPDFPKPANRGRATPVVHRQVSQTLPYGSSGMATPPLAGPSPGPASHAGPPPPPPKTRSPGPPKAAAVMGSIDGAASQPPAHIQTSFGQSPYAPPQQQQQQQPYQAGPPPSQYQPGPTAPYHAGAPPPAQQKPSYAPPPKASTGVAPPPAGKSPIINSPVSTRPIALSREPSQQGFASEQRRQQEQATATMQYPSGDRTHISEADKVIYTSLLAETDRFGQSAAPKYQKPLAEALKKLNVLFDQLNNGVLTPGTLEQVKAYTASLVARDYATAYRHHLELTADKMHECREWIVAIKTLIAIGKNTP</sequence>
<dbReference type="OrthoDB" id="542917at2759"/>
<evidence type="ECO:0000259" key="15">
    <source>
        <dbReference type="Pfam" id="PF12931"/>
    </source>
</evidence>
<accession>A0A1Y2FA85</accession>
<evidence type="ECO:0000256" key="11">
    <source>
        <dbReference type="ARBA" id="ARBA00022927"/>
    </source>
</evidence>
<dbReference type="PANTHER" id="PTHR13923:SF11">
    <property type="entry name" value="SECRETORY 31, ISOFORM D"/>
    <property type="match status" value="1"/>
</dbReference>
<feature type="region of interest" description="Disordered" evidence="14">
    <location>
        <begin position="868"/>
        <end position="889"/>
    </location>
</feature>
<dbReference type="GO" id="GO:0030127">
    <property type="term" value="C:COPII vesicle coat"/>
    <property type="evidence" value="ECO:0007669"/>
    <property type="project" value="TreeGrafter"/>
</dbReference>
<dbReference type="GO" id="GO:0005789">
    <property type="term" value="C:endoplasmic reticulum membrane"/>
    <property type="evidence" value="ECO:0007669"/>
    <property type="project" value="UniProtKB-SubCell"/>
</dbReference>
<dbReference type="InterPro" id="IPR001680">
    <property type="entry name" value="WD40_rpt"/>
</dbReference>
<feature type="region of interest" description="Disordered" evidence="14">
    <location>
        <begin position="926"/>
        <end position="1098"/>
    </location>
</feature>
<keyword evidence="7 13" id="KW-0853">WD repeat</keyword>
<comment type="similarity">
    <text evidence="3">Belongs to the WD repeat SEC31 family.</text>
</comment>
<dbReference type="STRING" id="56484.A0A1Y2FA85"/>
<evidence type="ECO:0000256" key="8">
    <source>
        <dbReference type="ARBA" id="ARBA00022737"/>
    </source>
</evidence>
<dbReference type="GO" id="GO:0090110">
    <property type="term" value="P:COPII-coated vesicle cargo loading"/>
    <property type="evidence" value="ECO:0007669"/>
    <property type="project" value="TreeGrafter"/>
</dbReference>
<dbReference type="AlphaFoldDB" id="A0A1Y2FA85"/>
<feature type="repeat" description="WD" evidence="13">
    <location>
        <begin position="244"/>
        <end position="286"/>
    </location>
</feature>
<keyword evidence="6" id="KW-0813">Transport</keyword>
<keyword evidence="9" id="KW-0256">Endoplasmic reticulum</keyword>
<evidence type="ECO:0000256" key="14">
    <source>
        <dbReference type="SAM" id="MobiDB-lite"/>
    </source>
</evidence>
<name>A0A1Y2FA85_PROLT</name>
<dbReference type="GO" id="GO:0007029">
    <property type="term" value="P:endoplasmic reticulum organization"/>
    <property type="evidence" value="ECO:0007669"/>
    <property type="project" value="TreeGrafter"/>
</dbReference>
<dbReference type="Gene3D" id="1.25.40.1030">
    <property type="match status" value="1"/>
</dbReference>
<keyword evidence="11" id="KW-0653">Protein transport</keyword>
<evidence type="ECO:0000313" key="16">
    <source>
        <dbReference type="EMBL" id="ORY80819.1"/>
    </source>
</evidence>
<evidence type="ECO:0000256" key="6">
    <source>
        <dbReference type="ARBA" id="ARBA00022448"/>
    </source>
</evidence>
<comment type="function">
    <text evidence="12">Component of the coat protein complex II (COPII) which promotes the formation of transport vesicles from the endoplasmic reticulum (ER). The coat has two main functions, the physical deformation of the endoplasmic reticulum membrane into vesicles and the selection of cargo molecules.</text>
</comment>
<dbReference type="InterPro" id="IPR015943">
    <property type="entry name" value="WD40/YVTN_repeat-like_dom_sf"/>
</dbReference>
<evidence type="ECO:0000313" key="17">
    <source>
        <dbReference type="Proteomes" id="UP000193685"/>
    </source>
</evidence>
<dbReference type="InterPro" id="IPR040251">
    <property type="entry name" value="SEC31-like"/>
</dbReference>
<protein>
    <recommendedName>
        <fullName evidence="5">Protein transport protein SEC31</fullName>
    </recommendedName>
    <alternativeName>
        <fullName evidence="4">Protein transport protein sec31</fullName>
    </alternativeName>
</protein>
<feature type="compositionally biased region" description="Pro residues" evidence="14">
    <location>
        <begin position="1026"/>
        <end position="1052"/>
    </location>
</feature>
<evidence type="ECO:0000256" key="1">
    <source>
        <dbReference type="ARBA" id="ARBA00004299"/>
    </source>
</evidence>
<comment type="caution">
    <text evidence="16">The sequence shown here is derived from an EMBL/GenBank/DDBJ whole genome shotgun (WGS) entry which is preliminary data.</text>
</comment>
<dbReference type="GO" id="GO:0070971">
    <property type="term" value="C:endoplasmic reticulum exit site"/>
    <property type="evidence" value="ECO:0007669"/>
    <property type="project" value="TreeGrafter"/>
</dbReference>
<dbReference type="SMART" id="SM00320">
    <property type="entry name" value="WD40"/>
    <property type="match status" value="5"/>
</dbReference>
<dbReference type="GeneID" id="63786120"/>
<dbReference type="GO" id="GO:0005198">
    <property type="term" value="F:structural molecule activity"/>
    <property type="evidence" value="ECO:0007669"/>
    <property type="project" value="TreeGrafter"/>
</dbReference>
<organism evidence="16 17">
    <name type="scientific">Protomyces lactucae-debilis</name>
    <dbReference type="NCBI Taxonomy" id="2754530"/>
    <lineage>
        <taxon>Eukaryota</taxon>
        <taxon>Fungi</taxon>
        <taxon>Dikarya</taxon>
        <taxon>Ascomycota</taxon>
        <taxon>Taphrinomycotina</taxon>
        <taxon>Taphrinomycetes</taxon>
        <taxon>Taphrinales</taxon>
        <taxon>Protomycetaceae</taxon>
        <taxon>Protomyces</taxon>
    </lineage>
</organism>
<dbReference type="Gene3D" id="1.20.940.10">
    <property type="entry name" value="Functional domain of the splicing factor Prp18"/>
    <property type="match status" value="1"/>
</dbReference>
<keyword evidence="10" id="KW-0931">ER-Golgi transport</keyword>